<protein>
    <submittedName>
        <fullName evidence="4">Uncharacterized protein</fullName>
    </submittedName>
</protein>
<proteinExistence type="predicted"/>
<dbReference type="EMBL" id="WISZ01000168">
    <property type="protein sequence ID" value="MQX11078.1"/>
    <property type="molecule type" value="Genomic_DNA"/>
</dbReference>
<reference evidence="4 5" key="2">
    <citation type="submission" date="2017-09" db="EMBL/GenBank/DDBJ databases">
        <title>Comparative genomics of rhizobia isolated from Phaseolus vulgaris in China.</title>
        <authorList>
            <person name="Tong W."/>
        </authorList>
    </citation>
    <scope>NUCLEOTIDE SEQUENCE [LARGE SCALE GENOMIC DNA]</scope>
    <source>
        <strain evidence="4 5">PCH1</strain>
    </source>
</reference>
<name>A0A2A6LX60_RHIFR</name>
<keyword evidence="2" id="KW-0472">Membrane</keyword>
<reference evidence="3" key="3">
    <citation type="submission" date="2019-10" db="EMBL/GenBank/DDBJ databases">
        <authorList>
            <person name="Sugawara M."/>
            <person name="Epstein B."/>
            <person name="Badgley B."/>
            <person name="Unno T."/>
            <person name="Xu L."/>
            <person name="Reese J."/>
            <person name="Gyaneshwar P."/>
            <person name="Denny R."/>
            <person name="Mudege J."/>
            <person name="Bharti A."/>
            <person name="Farmer A."/>
            <person name="May G."/>
            <person name="Woodward J."/>
            <person name="Medigue C."/>
            <person name="Vallenet D."/>
            <person name="Lajus A."/>
            <person name="Rouy Z."/>
            <person name="Martinez-Vaz B."/>
            <person name="Tiffin P."/>
            <person name="Young N."/>
            <person name="Sadowsky M."/>
        </authorList>
    </citation>
    <scope>NUCLEOTIDE SEQUENCE</scope>
    <source>
        <strain evidence="3">USDA205</strain>
    </source>
</reference>
<sequence>MNKPFDLYVFIVLVAAYFVFRLSLTLPRSDQRETGSDEKAAFAPEAKFTRHAAFRQANDDCQPRRSAEASRMTASLARIRAAPSFRVHRKPTQTEHAEALGMVAVMQQRRPRLANAQRTGRGNEWVSENAQ</sequence>
<dbReference type="Proteomes" id="UP000220353">
    <property type="component" value="Unassembled WGS sequence"/>
</dbReference>
<feature type="compositionally biased region" description="Polar residues" evidence="1">
    <location>
        <begin position="116"/>
        <end position="131"/>
    </location>
</feature>
<keyword evidence="2" id="KW-0812">Transmembrane</keyword>
<feature type="region of interest" description="Disordered" evidence="1">
    <location>
        <begin position="111"/>
        <end position="131"/>
    </location>
</feature>
<reference evidence="3 6" key="1">
    <citation type="journal article" date="2013" name="Genome Biol.">
        <title>Comparative genomics of the core and accessory genomes of 48 Sinorhizobium strains comprising five genospecies.</title>
        <authorList>
            <person name="Sugawara M."/>
            <person name="Epstein B."/>
            <person name="Badgley B.D."/>
            <person name="Unno T."/>
            <person name="Xu L."/>
            <person name="Reese J."/>
            <person name="Gyaneshwar P."/>
            <person name="Denny R."/>
            <person name="Mudge J."/>
            <person name="Bharti A.K."/>
            <person name="Farmer A.D."/>
            <person name="May G.D."/>
            <person name="Woodward J.E."/>
            <person name="Medigue C."/>
            <person name="Vallenet D."/>
            <person name="Lajus A."/>
            <person name="Rouy Z."/>
            <person name="Martinez-Vaz B."/>
            <person name="Tiffin P."/>
            <person name="Young N.D."/>
            <person name="Sadowsky M.J."/>
        </authorList>
    </citation>
    <scope>NUCLEOTIDE SEQUENCE [LARGE SCALE GENOMIC DNA]</scope>
    <source>
        <strain evidence="3 6">USDA205</strain>
    </source>
</reference>
<feature type="region of interest" description="Disordered" evidence="1">
    <location>
        <begin position="54"/>
        <end position="73"/>
    </location>
</feature>
<evidence type="ECO:0000313" key="4">
    <source>
        <dbReference type="EMBL" id="PDT46917.1"/>
    </source>
</evidence>
<dbReference type="AlphaFoldDB" id="A0A2A6LX60"/>
<feature type="compositionally biased region" description="Basic and acidic residues" evidence="1">
    <location>
        <begin position="57"/>
        <end position="68"/>
    </location>
</feature>
<dbReference type="Proteomes" id="UP000466694">
    <property type="component" value="Unassembled WGS sequence"/>
</dbReference>
<evidence type="ECO:0000256" key="1">
    <source>
        <dbReference type="SAM" id="MobiDB-lite"/>
    </source>
</evidence>
<evidence type="ECO:0000313" key="3">
    <source>
        <dbReference type="EMBL" id="MQX11078.1"/>
    </source>
</evidence>
<evidence type="ECO:0000313" key="6">
    <source>
        <dbReference type="Proteomes" id="UP000466694"/>
    </source>
</evidence>
<comment type="caution">
    <text evidence="4">The sequence shown here is derived from an EMBL/GenBank/DDBJ whole genome shotgun (WGS) entry which is preliminary data.</text>
</comment>
<keyword evidence="2" id="KW-1133">Transmembrane helix</keyword>
<evidence type="ECO:0000256" key="2">
    <source>
        <dbReference type="SAM" id="Phobius"/>
    </source>
</evidence>
<dbReference type="RefSeq" id="WP_037396691.1">
    <property type="nucleotide sequence ID" value="NZ_BJNI01000032.1"/>
</dbReference>
<feature type="transmembrane region" description="Helical" evidence="2">
    <location>
        <begin position="6"/>
        <end position="24"/>
    </location>
</feature>
<accession>A0A2A6LX60</accession>
<dbReference type="EMBL" id="NWTC01000010">
    <property type="protein sequence ID" value="PDT46917.1"/>
    <property type="molecule type" value="Genomic_DNA"/>
</dbReference>
<evidence type="ECO:0000313" key="5">
    <source>
        <dbReference type="Proteomes" id="UP000220353"/>
    </source>
</evidence>
<gene>
    <name evidence="4" type="ORF">CO661_14585</name>
    <name evidence="3" type="ORF">GHK48_23100</name>
</gene>
<dbReference type="GeneID" id="48973849"/>
<organism evidence="4 5">
    <name type="scientific">Rhizobium fredii</name>
    <name type="common">Sinorhizobium fredii</name>
    <dbReference type="NCBI Taxonomy" id="380"/>
    <lineage>
        <taxon>Bacteria</taxon>
        <taxon>Pseudomonadati</taxon>
        <taxon>Pseudomonadota</taxon>
        <taxon>Alphaproteobacteria</taxon>
        <taxon>Hyphomicrobiales</taxon>
        <taxon>Rhizobiaceae</taxon>
        <taxon>Sinorhizobium/Ensifer group</taxon>
        <taxon>Sinorhizobium</taxon>
    </lineage>
</organism>